<dbReference type="PANTHER" id="PTHR30347">
    <property type="entry name" value="POTASSIUM CHANNEL RELATED"/>
    <property type="match status" value="1"/>
</dbReference>
<evidence type="ECO:0000256" key="9">
    <source>
        <dbReference type="SAM" id="SignalP"/>
    </source>
</evidence>
<dbReference type="InterPro" id="IPR049142">
    <property type="entry name" value="MS_channel_1st"/>
</dbReference>
<feature type="domain" description="Mechanosensitive ion channel MscS" evidence="10">
    <location>
        <begin position="805"/>
        <end position="871"/>
    </location>
</feature>
<organism evidence="12 13">
    <name type="scientific">Cardiobacterium hominis</name>
    <dbReference type="NCBI Taxonomy" id="2718"/>
    <lineage>
        <taxon>Bacteria</taxon>
        <taxon>Pseudomonadati</taxon>
        <taxon>Pseudomonadota</taxon>
        <taxon>Gammaproteobacteria</taxon>
        <taxon>Cardiobacteriales</taxon>
        <taxon>Cardiobacteriaceae</taxon>
        <taxon>Cardiobacterium</taxon>
    </lineage>
</organism>
<proteinExistence type="inferred from homology"/>
<dbReference type="InterPro" id="IPR023408">
    <property type="entry name" value="MscS_beta-dom_sf"/>
</dbReference>
<feature type="signal peptide" evidence="9">
    <location>
        <begin position="1"/>
        <end position="17"/>
    </location>
</feature>
<dbReference type="PANTHER" id="PTHR30347:SF1">
    <property type="entry name" value="MECHANOSENSITIVE CHANNEL MSCK"/>
    <property type="match status" value="1"/>
</dbReference>
<feature type="transmembrane region" description="Helical" evidence="8">
    <location>
        <begin position="784"/>
        <end position="802"/>
    </location>
</feature>
<dbReference type="InterPro" id="IPR011066">
    <property type="entry name" value="MscS_channel_C_sf"/>
</dbReference>
<dbReference type="InterPro" id="IPR011014">
    <property type="entry name" value="MscS_channel_TM-2"/>
</dbReference>
<dbReference type="RefSeq" id="WP_079539872.1">
    <property type="nucleotide sequence ID" value="NZ_FKLO01000033.1"/>
</dbReference>
<feature type="coiled-coil region" evidence="7">
    <location>
        <begin position="189"/>
        <end position="216"/>
    </location>
</feature>
<feature type="transmembrane region" description="Helical" evidence="8">
    <location>
        <begin position="522"/>
        <end position="542"/>
    </location>
</feature>
<dbReference type="Proteomes" id="UP000190837">
    <property type="component" value="Unassembled WGS sequence"/>
</dbReference>
<keyword evidence="5 8" id="KW-1133">Transmembrane helix</keyword>
<dbReference type="SUPFAM" id="SSF82689">
    <property type="entry name" value="Mechanosensitive channel protein MscS (YggB), C-terminal domain"/>
    <property type="match status" value="1"/>
</dbReference>
<dbReference type="SUPFAM" id="SSF50182">
    <property type="entry name" value="Sm-like ribonucleoproteins"/>
    <property type="match status" value="1"/>
</dbReference>
<gene>
    <name evidence="12" type="ORF">CHUV0807_0797</name>
</gene>
<feature type="transmembrane region" description="Helical" evidence="8">
    <location>
        <begin position="593"/>
        <end position="614"/>
    </location>
</feature>
<dbReference type="Gene3D" id="3.30.70.100">
    <property type="match status" value="1"/>
</dbReference>
<feature type="transmembrane region" description="Helical" evidence="8">
    <location>
        <begin position="406"/>
        <end position="427"/>
    </location>
</feature>
<accession>A0A1C3NEG8</accession>
<dbReference type="AlphaFoldDB" id="A0A1C3NEG8"/>
<evidence type="ECO:0000313" key="13">
    <source>
        <dbReference type="Proteomes" id="UP000190837"/>
    </source>
</evidence>
<dbReference type="EMBL" id="FKLO01000033">
    <property type="protein sequence ID" value="SBV30994.1"/>
    <property type="molecule type" value="Genomic_DNA"/>
</dbReference>
<evidence type="ECO:0000256" key="7">
    <source>
        <dbReference type="SAM" id="Coils"/>
    </source>
</evidence>
<name>A0A1C3NEG8_9GAMM</name>
<keyword evidence="7" id="KW-0175">Coiled coil</keyword>
<dbReference type="Gene3D" id="1.10.287.1260">
    <property type="match status" value="1"/>
</dbReference>
<keyword evidence="6 8" id="KW-0472">Membrane</keyword>
<protein>
    <submittedName>
        <fullName evidence="12">Potassium efflux system KefA protein / Small-conductance mechanosensitive channel</fullName>
    </submittedName>
</protein>
<evidence type="ECO:0000256" key="4">
    <source>
        <dbReference type="ARBA" id="ARBA00022692"/>
    </source>
</evidence>
<dbReference type="InterPro" id="IPR006685">
    <property type="entry name" value="MscS_channel_2nd"/>
</dbReference>
<dbReference type="SUPFAM" id="SSF82861">
    <property type="entry name" value="Mechanosensitive channel protein MscS (YggB), transmembrane region"/>
    <property type="match status" value="1"/>
</dbReference>
<keyword evidence="3" id="KW-1003">Cell membrane</keyword>
<feature type="domain" description="Mechanosensitive ion channel transmembrane helices 2/3" evidence="11">
    <location>
        <begin position="767"/>
        <end position="803"/>
    </location>
</feature>
<sequence length="1001" mass="113452">MRAFFFFFCFCVSAVFAQSLDNAGSVPSEAQLAQLETTLAQMETRNSEWQRSLPAVQDEALPETVGERDLAGIRVTLEQVQADLAGLRSEQAAIGREIETEKRRSDALNALLQKQSNPLLSGGSEAHGDRAQTEAQLAASQRHSQLLQRQRNALVQAVAIAEQFRSALEARYQRFNERYLESRQGGGTAKARDEALARLERQLSQLSEQLNSGSLSREARLDRYIELALVNTQIFFTNSEHELLALEGRLQELQFADLTSLSLERIDRIRTELGTMLQRFDTLQPQLDNSQHIISKQFQLYERQRGTVPEAVATRRQAVEAQFQRLKILLDNNMMSLKMNRDIADRQYTQLAKDELTKQYRFGGELAALPQRLTAILKTGGMFVGQYAVALQTLYRSLQALTVPQWLLLAFAAVVLPLATLAFIRLLNRAIRRYASQKKLTFAARLLFFLCKMLKNNLPYLALFQFALVLIHTSGITAPASHMLMLLPAVLLFNTIPYYAARNLISTDLIATPEKRRIIRPTVIYAAVGSLLFSLVLMAEWILDDDLITDAYRWIFALYNLLVGIPVWRATSRSLAYMDGFYQEYSTYRILRPLIRAIPAGILAFGAIGTLGYLNLAWIIAKHLLIFILYALIWVAITAILKDSARRAKRYALRTGRGVFWTQDVINPVHTFLTYGSLLLILRLLQGAYGWDEHTPVIQETLTLLKTPITKGDNSHLTLLNILLMGILLYIIYRVGGWIKSFSYRWIYHAIADLGIRNSLSVFSQYAAVTLGFFLALRVIGIDLTAFTVFAGALGVGIGFGMQTIANNFISGILLLIERPLRNGDIITVGNYEGTVERIGMRSLTITTFNNESVILPNSDFVTSAFMNWSHQDPITRVLLYLDLGYRHDPGYVKQLLTQTLAQLAEEDHILDSQEHDYGAFAYDYSPRGMTWRIQFHVHMQNHHRLTSRHLVIERIWQTCRAHGIEIAYPKQDLYFPQNPDQPARQLRDWPEIPQLPGGKG</sequence>
<evidence type="ECO:0000259" key="10">
    <source>
        <dbReference type="Pfam" id="PF00924"/>
    </source>
</evidence>
<comment type="similarity">
    <text evidence="2">Belongs to the MscS (TC 1.A.23) family.</text>
</comment>
<evidence type="ECO:0000259" key="11">
    <source>
        <dbReference type="Pfam" id="PF21088"/>
    </source>
</evidence>
<evidence type="ECO:0000256" key="1">
    <source>
        <dbReference type="ARBA" id="ARBA00004651"/>
    </source>
</evidence>
<feature type="transmembrane region" description="Helical" evidence="8">
    <location>
        <begin position="759"/>
        <end position="777"/>
    </location>
</feature>
<feature type="transmembrane region" description="Helical" evidence="8">
    <location>
        <begin position="483"/>
        <end position="501"/>
    </location>
</feature>
<feature type="transmembrane region" description="Helical" evidence="8">
    <location>
        <begin position="719"/>
        <end position="739"/>
    </location>
</feature>
<evidence type="ECO:0000256" key="8">
    <source>
        <dbReference type="SAM" id="Phobius"/>
    </source>
</evidence>
<dbReference type="GO" id="GO:0005886">
    <property type="term" value="C:plasma membrane"/>
    <property type="evidence" value="ECO:0007669"/>
    <property type="project" value="UniProtKB-SubCell"/>
</dbReference>
<dbReference type="InterPro" id="IPR010920">
    <property type="entry name" value="LSM_dom_sf"/>
</dbReference>
<keyword evidence="9" id="KW-0732">Signal</keyword>
<keyword evidence="4 8" id="KW-0812">Transmembrane</keyword>
<feature type="transmembrane region" description="Helical" evidence="8">
    <location>
        <begin position="554"/>
        <end position="572"/>
    </location>
</feature>
<dbReference type="Pfam" id="PF21088">
    <property type="entry name" value="MS_channel_1st"/>
    <property type="match status" value="1"/>
</dbReference>
<comment type="subcellular location">
    <subcellularLocation>
        <location evidence="1">Cell membrane</location>
        <topology evidence="1">Multi-pass membrane protein</topology>
    </subcellularLocation>
</comment>
<dbReference type="Pfam" id="PF00924">
    <property type="entry name" value="MS_channel_2nd"/>
    <property type="match status" value="1"/>
</dbReference>
<evidence type="ECO:0000256" key="3">
    <source>
        <dbReference type="ARBA" id="ARBA00022475"/>
    </source>
</evidence>
<evidence type="ECO:0000256" key="6">
    <source>
        <dbReference type="ARBA" id="ARBA00023136"/>
    </source>
</evidence>
<dbReference type="InterPro" id="IPR052702">
    <property type="entry name" value="MscS-like_channel"/>
</dbReference>
<reference evidence="13" key="1">
    <citation type="submission" date="2016-04" db="EMBL/GenBank/DDBJ databases">
        <authorList>
            <person name="Tagini F."/>
        </authorList>
    </citation>
    <scope>NUCLEOTIDE SEQUENCE [LARGE SCALE GENOMIC DNA]</scope>
    <source>
        <strain evidence="13">CHUV0807</strain>
    </source>
</reference>
<feature type="chain" id="PRO_5008678929" evidence="9">
    <location>
        <begin position="18"/>
        <end position="1001"/>
    </location>
</feature>
<evidence type="ECO:0000256" key="5">
    <source>
        <dbReference type="ARBA" id="ARBA00022989"/>
    </source>
</evidence>
<feature type="transmembrane region" description="Helical" evidence="8">
    <location>
        <begin position="458"/>
        <end position="477"/>
    </location>
</feature>
<dbReference type="Gene3D" id="2.30.30.60">
    <property type="match status" value="1"/>
</dbReference>
<evidence type="ECO:0000313" key="12">
    <source>
        <dbReference type="EMBL" id="SBV30994.1"/>
    </source>
</evidence>
<evidence type="ECO:0000256" key="2">
    <source>
        <dbReference type="ARBA" id="ARBA00008017"/>
    </source>
</evidence>
<dbReference type="GO" id="GO:0008381">
    <property type="term" value="F:mechanosensitive monoatomic ion channel activity"/>
    <property type="evidence" value="ECO:0007669"/>
    <property type="project" value="UniProtKB-ARBA"/>
</dbReference>
<feature type="transmembrane region" description="Helical" evidence="8">
    <location>
        <begin position="620"/>
        <end position="641"/>
    </location>
</feature>